<name>A0A2S4UH21_9BASI</name>
<proteinExistence type="predicted"/>
<gene>
    <name evidence="3" type="ORF">PSHT_15097</name>
</gene>
<evidence type="ECO:0000256" key="1">
    <source>
        <dbReference type="SAM" id="MobiDB-lite"/>
    </source>
</evidence>
<dbReference type="Pfam" id="PF10276">
    <property type="entry name" value="zf-CHCC"/>
    <property type="match status" value="1"/>
</dbReference>
<dbReference type="PANTHER" id="PTHR13156:SF0">
    <property type="entry name" value="NADH DEHYDROGENASE [UBIQUINONE] IRON-SULFUR PROTEIN 6, MITOCHONDRIAL"/>
    <property type="match status" value="1"/>
</dbReference>
<comment type="caution">
    <text evidence="3">The sequence shown here is derived from an EMBL/GenBank/DDBJ whole genome shotgun (WGS) entry which is preliminary data.</text>
</comment>
<dbReference type="GO" id="GO:0005739">
    <property type="term" value="C:mitochondrion"/>
    <property type="evidence" value="ECO:0007669"/>
    <property type="project" value="GOC"/>
</dbReference>
<keyword evidence="4" id="KW-1185">Reference proteome</keyword>
<dbReference type="Gene3D" id="2.60.260.40">
    <property type="entry name" value="q5lls5 like domains"/>
    <property type="match status" value="1"/>
</dbReference>
<dbReference type="EMBL" id="PKSM01000367">
    <property type="protein sequence ID" value="POV96501.1"/>
    <property type="molecule type" value="Genomic_DNA"/>
</dbReference>
<evidence type="ECO:0000313" key="3">
    <source>
        <dbReference type="EMBL" id="POV96501.1"/>
    </source>
</evidence>
<feature type="compositionally biased region" description="Polar residues" evidence="1">
    <location>
        <begin position="64"/>
        <end position="86"/>
    </location>
</feature>
<dbReference type="AlphaFoldDB" id="A0A2S4UH21"/>
<organism evidence="3 4">
    <name type="scientific">Puccinia striiformis</name>
    <dbReference type="NCBI Taxonomy" id="27350"/>
    <lineage>
        <taxon>Eukaryota</taxon>
        <taxon>Fungi</taxon>
        <taxon>Dikarya</taxon>
        <taxon>Basidiomycota</taxon>
        <taxon>Pucciniomycotina</taxon>
        <taxon>Pucciniomycetes</taxon>
        <taxon>Pucciniales</taxon>
        <taxon>Pucciniaceae</taxon>
        <taxon>Puccinia</taxon>
    </lineage>
</organism>
<feature type="region of interest" description="Disordered" evidence="1">
    <location>
        <begin position="61"/>
        <end position="86"/>
    </location>
</feature>
<feature type="domain" description="Zinc finger CHCC-type" evidence="2">
    <location>
        <begin position="109"/>
        <end position="138"/>
    </location>
</feature>
<dbReference type="PANTHER" id="PTHR13156">
    <property type="entry name" value="NADH-UBIQUINONE OXIDOREDUCTASE 13 KD-A SUBUNIT"/>
    <property type="match status" value="1"/>
</dbReference>
<evidence type="ECO:0000259" key="2">
    <source>
        <dbReference type="Pfam" id="PF10276"/>
    </source>
</evidence>
<reference evidence="4" key="3">
    <citation type="journal article" date="2018" name="Mol. Plant Microbe Interact.">
        <title>Genome sequence resources for the wheat stripe rust pathogen (Puccinia striiformis f. sp. tritici) and the barley stripe rust pathogen (Puccinia striiformis f. sp. hordei).</title>
        <authorList>
            <person name="Xia C."/>
            <person name="Wang M."/>
            <person name="Yin C."/>
            <person name="Cornejo O.E."/>
            <person name="Hulbert S.H."/>
            <person name="Chen X."/>
        </authorList>
    </citation>
    <scope>NUCLEOTIDE SEQUENCE [LARGE SCALE GENOMIC DNA]</scope>
    <source>
        <strain evidence="4">93TX-2</strain>
    </source>
</reference>
<dbReference type="InterPro" id="IPR019401">
    <property type="entry name" value="Znf_CHCC"/>
</dbReference>
<dbReference type="VEuPathDB" id="FungiDB:PSTT_06678"/>
<reference evidence="3 4" key="1">
    <citation type="submission" date="2017-12" db="EMBL/GenBank/DDBJ databases">
        <title>Gene loss provides genomic basis for host adaptation in cereal stripe rust fungi.</title>
        <authorList>
            <person name="Xia C."/>
        </authorList>
    </citation>
    <scope>NUCLEOTIDE SEQUENCE [LARGE SCALE GENOMIC DNA]</scope>
    <source>
        <strain evidence="3 4">93TX-2</strain>
    </source>
</reference>
<dbReference type="Proteomes" id="UP000238274">
    <property type="component" value="Unassembled WGS sequence"/>
</dbReference>
<evidence type="ECO:0000313" key="4">
    <source>
        <dbReference type="Proteomes" id="UP000238274"/>
    </source>
</evidence>
<dbReference type="GO" id="GO:0006120">
    <property type="term" value="P:mitochondrial electron transport, NADH to ubiquinone"/>
    <property type="evidence" value="ECO:0007669"/>
    <property type="project" value="TreeGrafter"/>
</dbReference>
<reference evidence="4" key="2">
    <citation type="journal article" date="2018" name="BMC Genomics">
        <title>Genomic insights into host adaptation between the wheat stripe rust pathogen (Puccinia striiformis f. sp. tritici) and the barley stripe rust pathogen (Puccinia striiformis f. sp. hordei).</title>
        <authorList>
            <person name="Xia C."/>
            <person name="Wang M."/>
            <person name="Yin C."/>
            <person name="Cornejo O.E."/>
            <person name="Hulbert S.H."/>
            <person name="Chen X."/>
        </authorList>
    </citation>
    <scope>NUCLEOTIDE SEQUENCE [LARGE SCALE GENOMIC DNA]</scope>
    <source>
        <strain evidence="4">93TX-2</strain>
    </source>
</reference>
<sequence>MALLRSLGSQQVRKCIQQKLCQPTIASSRRTKLTLVRRISQPTDGVTAAIQRKAEGARVKDVTWSANQRPRSQIISGPRFEQTNLDAQPHPLPAIELIKKQPVRMVSSRIAVCDGGGGALGHPKIFINLDKPGPKPCGGLRFERSHDGHH</sequence>
<dbReference type="VEuPathDB" id="FungiDB:PSHT_15097"/>
<accession>A0A2S4UH21</accession>
<protein>
    <recommendedName>
        <fullName evidence="2">Zinc finger CHCC-type domain-containing protein</fullName>
    </recommendedName>
</protein>
<dbReference type="OrthoDB" id="307899at2759"/>